<evidence type="ECO:0000259" key="3">
    <source>
        <dbReference type="PROSITE" id="PS51371"/>
    </source>
</evidence>
<dbReference type="OrthoDB" id="9799454at2"/>
<proteinExistence type="predicted"/>
<keyword evidence="1 2" id="KW-0129">CBS domain</keyword>
<dbReference type="InterPro" id="IPR051257">
    <property type="entry name" value="Diverse_CBS-Domain"/>
</dbReference>
<name>A0A4R0I1N6_9ACTN</name>
<dbReference type="PANTHER" id="PTHR43080:SF2">
    <property type="entry name" value="CBS DOMAIN-CONTAINING PROTEIN"/>
    <property type="match status" value="1"/>
</dbReference>
<comment type="caution">
    <text evidence="4">The sequence shown here is derived from an EMBL/GenBank/DDBJ whole genome shotgun (WGS) entry which is preliminary data.</text>
</comment>
<dbReference type="AlphaFoldDB" id="A0A4R0I1N6"/>
<dbReference type="PANTHER" id="PTHR43080">
    <property type="entry name" value="CBS DOMAIN-CONTAINING PROTEIN CBSX3, MITOCHONDRIAL"/>
    <property type="match status" value="1"/>
</dbReference>
<dbReference type="PROSITE" id="PS51371">
    <property type="entry name" value="CBS"/>
    <property type="match status" value="2"/>
</dbReference>
<dbReference type="Pfam" id="PF00571">
    <property type="entry name" value="CBS"/>
    <property type="match status" value="2"/>
</dbReference>
<feature type="domain" description="CBS" evidence="3">
    <location>
        <begin position="7"/>
        <end position="64"/>
    </location>
</feature>
<dbReference type="SMART" id="SM00116">
    <property type="entry name" value="CBS"/>
    <property type="match status" value="2"/>
</dbReference>
<dbReference type="Pfam" id="PF04972">
    <property type="entry name" value="BON"/>
    <property type="match status" value="1"/>
</dbReference>
<organism evidence="4 5">
    <name type="scientific">Kribbella sindirgiensis</name>
    <dbReference type="NCBI Taxonomy" id="1124744"/>
    <lineage>
        <taxon>Bacteria</taxon>
        <taxon>Bacillati</taxon>
        <taxon>Actinomycetota</taxon>
        <taxon>Actinomycetes</taxon>
        <taxon>Propionibacteriales</taxon>
        <taxon>Kribbellaceae</taxon>
        <taxon>Kribbella</taxon>
    </lineage>
</organism>
<keyword evidence="5" id="KW-1185">Reference proteome</keyword>
<evidence type="ECO:0000313" key="5">
    <source>
        <dbReference type="Proteomes" id="UP000292695"/>
    </source>
</evidence>
<sequence length="209" mass="22589">MLIRDLMTTPVTTVTPVTLISAALQLMDDAKITALPVVDRRDALVGIVSEADLVEDENLIGDRVPATVLKIPGPTPPRRVADVMTHLVVSVGPHEDLEAAIDLMRQTMVKSLPVVEHNRVVGIISRSDVIHLLAGRDRRVQTEVADLLHAESPDWEVQVQDGIVTITGPADPHERHLAEVLTGTVRGVIGVQINRLSSRVMDGQPSTGT</sequence>
<evidence type="ECO:0000256" key="1">
    <source>
        <dbReference type="ARBA" id="ARBA00023122"/>
    </source>
</evidence>
<gene>
    <name evidence="4" type="ORF">E0H50_35645</name>
</gene>
<dbReference type="SUPFAM" id="SSF54631">
    <property type="entry name" value="CBS-domain pair"/>
    <property type="match status" value="1"/>
</dbReference>
<protein>
    <submittedName>
        <fullName evidence="4">CBS domain-containing protein</fullName>
    </submittedName>
</protein>
<dbReference type="Proteomes" id="UP000292695">
    <property type="component" value="Unassembled WGS sequence"/>
</dbReference>
<evidence type="ECO:0000256" key="2">
    <source>
        <dbReference type="PROSITE-ProRule" id="PRU00703"/>
    </source>
</evidence>
<dbReference type="InterPro" id="IPR046342">
    <property type="entry name" value="CBS_dom_sf"/>
</dbReference>
<reference evidence="4 5" key="1">
    <citation type="submission" date="2019-02" db="EMBL/GenBank/DDBJ databases">
        <title>Kribbella capetownensis sp. nov. and Kribbella speibonae sp. nov., isolated from soil.</title>
        <authorList>
            <person name="Curtis S.M."/>
            <person name="Norton I."/>
            <person name="Everest G.J."/>
            <person name="Meyers P.R."/>
        </authorList>
    </citation>
    <scope>NUCLEOTIDE SEQUENCE [LARGE SCALE GENOMIC DNA]</scope>
    <source>
        <strain evidence="4 5">DSM 27082</strain>
    </source>
</reference>
<dbReference type="RefSeq" id="WP_131295418.1">
    <property type="nucleotide sequence ID" value="NZ_SJKA01000019.1"/>
</dbReference>
<dbReference type="InterPro" id="IPR000644">
    <property type="entry name" value="CBS_dom"/>
</dbReference>
<evidence type="ECO:0000313" key="4">
    <source>
        <dbReference type="EMBL" id="TCC21617.1"/>
    </source>
</evidence>
<dbReference type="EMBL" id="SJKA01000019">
    <property type="protein sequence ID" value="TCC21617.1"/>
    <property type="molecule type" value="Genomic_DNA"/>
</dbReference>
<dbReference type="Gene3D" id="3.10.580.10">
    <property type="entry name" value="CBS-domain"/>
    <property type="match status" value="1"/>
</dbReference>
<feature type="domain" description="CBS" evidence="3">
    <location>
        <begin position="84"/>
        <end position="140"/>
    </location>
</feature>
<dbReference type="InterPro" id="IPR007055">
    <property type="entry name" value="BON_dom"/>
</dbReference>
<accession>A0A4R0I1N6</accession>